<feature type="domain" description="Major facilitator superfamily (MFS) profile" evidence="6">
    <location>
        <begin position="48"/>
        <end position="463"/>
    </location>
</feature>
<feature type="transmembrane region" description="Helical" evidence="5">
    <location>
        <begin position="84"/>
        <end position="102"/>
    </location>
</feature>
<evidence type="ECO:0000259" key="6">
    <source>
        <dbReference type="PROSITE" id="PS50850"/>
    </source>
</evidence>
<gene>
    <name evidence="7" type="ORF">D1223_18065</name>
</gene>
<dbReference type="OrthoDB" id="9800416at2"/>
<keyword evidence="3 5" id="KW-1133">Transmembrane helix</keyword>
<dbReference type="InterPro" id="IPR005829">
    <property type="entry name" value="Sugar_transporter_CS"/>
</dbReference>
<sequence>MDRALDGTAEQKMCREDKAMSEQAHLVSNDTIRARIDESAISMRQMLIVFICFAINFTDGFDVIAMSVAAPVVSEDLAVRQTELGVVFSAALFGMAIGSLFLAPLSDKWGRRKVILLSVFAISTSMLLTAFVGNLVQLVALRFLTGIGIGAVLASATSITSEFMPGRRRSLAIIIVATGFTVGTVVVGPLAGFLIDRAGWHSVFVAGSVLGYTTLLCAFFLLPESIEFMSSRKTSHDVRLDKVNDALAKIGLAPVSQLPVAETPGTGAKTGILKLIDGEYIRNTLLLWILFFVVYFAVYFLLNWIPQLFTLNGFELEQSIFALTILTLGGLIGAWFLAVASTWININRLVSAVLFIAAALLAAFCLTKPASPYLSYGAMFLVGFSLNGGLTALYAVVSRIYPVEIQATGIGWSIGVGRFGAILSPLIAGYVLDLGWAVFDAVLLLGVPAAIVGAIIVLRISRD</sequence>
<dbReference type="PANTHER" id="PTHR23508:SF10">
    <property type="entry name" value="CARBOXYLIC ACID TRANSPORTER PROTEIN HOMOLOG"/>
    <property type="match status" value="1"/>
</dbReference>
<evidence type="ECO:0000313" key="8">
    <source>
        <dbReference type="Proteomes" id="UP000266385"/>
    </source>
</evidence>
<dbReference type="Proteomes" id="UP000266385">
    <property type="component" value="Unassembled WGS sequence"/>
</dbReference>
<dbReference type="AlphaFoldDB" id="A0A399R847"/>
<feature type="transmembrane region" description="Helical" evidence="5">
    <location>
        <begin position="349"/>
        <end position="370"/>
    </location>
</feature>
<keyword evidence="4 5" id="KW-0472">Membrane</keyword>
<dbReference type="InterPro" id="IPR011701">
    <property type="entry name" value="MFS"/>
</dbReference>
<evidence type="ECO:0000313" key="7">
    <source>
        <dbReference type="EMBL" id="RIJ26844.1"/>
    </source>
</evidence>
<accession>A0A399R847</accession>
<dbReference type="Pfam" id="PF07690">
    <property type="entry name" value="MFS_1"/>
    <property type="match status" value="1"/>
</dbReference>
<feature type="transmembrane region" description="Helical" evidence="5">
    <location>
        <begin position="434"/>
        <end position="458"/>
    </location>
</feature>
<feature type="transmembrane region" description="Helical" evidence="5">
    <location>
        <begin position="139"/>
        <end position="159"/>
    </location>
</feature>
<evidence type="ECO:0000256" key="2">
    <source>
        <dbReference type="ARBA" id="ARBA00022692"/>
    </source>
</evidence>
<name>A0A399R847_9PROT</name>
<feature type="transmembrane region" description="Helical" evidence="5">
    <location>
        <begin position="409"/>
        <end position="428"/>
    </location>
</feature>
<dbReference type="PROSITE" id="PS00217">
    <property type="entry name" value="SUGAR_TRANSPORT_2"/>
    <property type="match status" value="1"/>
</dbReference>
<dbReference type="SUPFAM" id="SSF103473">
    <property type="entry name" value="MFS general substrate transporter"/>
    <property type="match status" value="1"/>
</dbReference>
<keyword evidence="8" id="KW-1185">Reference proteome</keyword>
<evidence type="ECO:0000256" key="3">
    <source>
        <dbReference type="ARBA" id="ARBA00022989"/>
    </source>
</evidence>
<dbReference type="EMBL" id="QWFX01000016">
    <property type="protein sequence ID" value="RIJ26844.1"/>
    <property type="molecule type" value="Genomic_DNA"/>
</dbReference>
<feature type="transmembrane region" description="Helical" evidence="5">
    <location>
        <begin position="285"/>
        <end position="306"/>
    </location>
</feature>
<dbReference type="PROSITE" id="PS00216">
    <property type="entry name" value="SUGAR_TRANSPORT_1"/>
    <property type="match status" value="1"/>
</dbReference>
<feature type="transmembrane region" description="Helical" evidence="5">
    <location>
        <begin position="114"/>
        <end position="133"/>
    </location>
</feature>
<feature type="transmembrane region" description="Helical" evidence="5">
    <location>
        <begin position="201"/>
        <end position="222"/>
    </location>
</feature>
<dbReference type="GO" id="GO:0046943">
    <property type="term" value="F:carboxylic acid transmembrane transporter activity"/>
    <property type="evidence" value="ECO:0007669"/>
    <property type="project" value="TreeGrafter"/>
</dbReference>
<feature type="transmembrane region" description="Helical" evidence="5">
    <location>
        <begin position="318"/>
        <end position="337"/>
    </location>
</feature>
<dbReference type="PANTHER" id="PTHR23508">
    <property type="entry name" value="CARBOXYLIC ACID TRANSPORTER PROTEIN HOMOLOG"/>
    <property type="match status" value="1"/>
</dbReference>
<dbReference type="GO" id="GO:0005886">
    <property type="term" value="C:plasma membrane"/>
    <property type="evidence" value="ECO:0007669"/>
    <property type="project" value="TreeGrafter"/>
</dbReference>
<dbReference type="PROSITE" id="PS50850">
    <property type="entry name" value="MFS"/>
    <property type="match status" value="1"/>
</dbReference>
<protein>
    <submittedName>
        <fullName evidence="7">MFS transporter</fullName>
    </submittedName>
</protein>
<evidence type="ECO:0000256" key="1">
    <source>
        <dbReference type="ARBA" id="ARBA00004141"/>
    </source>
</evidence>
<reference evidence="7 8" key="1">
    <citation type="submission" date="2018-08" db="EMBL/GenBank/DDBJ databases">
        <title>Henriciella mobilis sp. nov., isolated from seawater.</title>
        <authorList>
            <person name="Cheng H."/>
            <person name="Wu Y.-H."/>
            <person name="Xu X.-W."/>
            <person name="Guo L.-L."/>
        </authorList>
    </citation>
    <scope>NUCLEOTIDE SEQUENCE [LARGE SCALE GENOMIC DNA]</scope>
    <source>
        <strain evidence="7 8">JN25</strain>
    </source>
</reference>
<dbReference type="InterPro" id="IPR036259">
    <property type="entry name" value="MFS_trans_sf"/>
</dbReference>
<organism evidence="7 8">
    <name type="scientific">Henriciella mobilis</name>
    <dbReference type="NCBI Taxonomy" id="2305467"/>
    <lineage>
        <taxon>Bacteria</taxon>
        <taxon>Pseudomonadati</taxon>
        <taxon>Pseudomonadota</taxon>
        <taxon>Alphaproteobacteria</taxon>
        <taxon>Hyphomonadales</taxon>
        <taxon>Hyphomonadaceae</taxon>
        <taxon>Henriciella</taxon>
    </lineage>
</organism>
<dbReference type="Gene3D" id="1.20.1250.20">
    <property type="entry name" value="MFS general substrate transporter like domains"/>
    <property type="match status" value="1"/>
</dbReference>
<feature type="transmembrane region" description="Helical" evidence="5">
    <location>
        <begin position="376"/>
        <end position="397"/>
    </location>
</feature>
<dbReference type="InterPro" id="IPR020846">
    <property type="entry name" value="MFS_dom"/>
</dbReference>
<evidence type="ECO:0000256" key="4">
    <source>
        <dbReference type="ARBA" id="ARBA00023136"/>
    </source>
</evidence>
<comment type="caution">
    <text evidence="7">The sequence shown here is derived from an EMBL/GenBank/DDBJ whole genome shotgun (WGS) entry which is preliminary data.</text>
</comment>
<evidence type="ECO:0000256" key="5">
    <source>
        <dbReference type="SAM" id="Phobius"/>
    </source>
</evidence>
<feature type="transmembrane region" description="Helical" evidence="5">
    <location>
        <begin position="47"/>
        <end position="72"/>
    </location>
</feature>
<feature type="transmembrane region" description="Helical" evidence="5">
    <location>
        <begin position="171"/>
        <end position="195"/>
    </location>
</feature>
<comment type="subcellular location">
    <subcellularLocation>
        <location evidence="1">Membrane</location>
        <topology evidence="1">Multi-pass membrane protein</topology>
    </subcellularLocation>
</comment>
<dbReference type="CDD" id="cd17365">
    <property type="entry name" value="MFS_PcaK_like"/>
    <property type="match status" value="1"/>
</dbReference>
<keyword evidence="2 5" id="KW-0812">Transmembrane</keyword>
<proteinExistence type="predicted"/>